<protein>
    <recommendedName>
        <fullName evidence="10">SEA domain-containing protein</fullName>
    </recommendedName>
</protein>
<dbReference type="PANTHER" id="PTHR24270">
    <property type="entry name" value="LOW-DENSITY LIPOPROTEIN RECEPTOR-RELATED"/>
    <property type="match status" value="1"/>
</dbReference>
<dbReference type="GO" id="GO:0012505">
    <property type="term" value="C:endomembrane system"/>
    <property type="evidence" value="ECO:0007669"/>
    <property type="project" value="UniProtKB-SubCell"/>
</dbReference>
<comment type="subcellular location">
    <subcellularLocation>
        <location evidence="2">Endomembrane system</location>
    </subcellularLocation>
    <subcellularLocation>
        <location evidence="1">Membrane</location>
        <topology evidence="1">Single-pass membrane protein</topology>
    </subcellularLocation>
</comment>
<dbReference type="PROSITE" id="PS01209">
    <property type="entry name" value="LDLRA_1"/>
    <property type="match status" value="2"/>
</dbReference>
<evidence type="ECO:0000259" key="10">
    <source>
        <dbReference type="PROSITE" id="PS50024"/>
    </source>
</evidence>
<keyword evidence="3" id="KW-0812">Transmembrane</keyword>
<feature type="compositionally biased region" description="Basic residues" evidence="9">
    <location>
        <begin position="89"/>
        <end position="100"/>
    </location>
</feature>
<feature type="region of interest" description="Disordered" evidence="9">
    <location>
        <begin position="499"/>
        <end position="522"/>
    </location>
</feature>
<dbReference type="SUPFAM" id="SSF82671">
    <property type="entry name" value="SEA domain"/>
    <property type="match status" value="1"/>
</dbReference>
<dbReference type="Gene3D" id="4.10.400.10">
    <property type="entry name" value="Low-density Lipoprotein Receptor"/>
    <property type="match status" value="3"/>
</dbReference>
<keyword evidence="5" id="KW-1133">Transmembrane helix</keyword>
<dbReference type="Pfam" id="PF00057">
    <property type="entry name" value="Ldl_recept_a"/>
    <property type="match status" value="2"/>
</dbReference>
<evidence type="ECO:0000256" key="1">
    <source>
        <dbReference type="ARBA" id="ARBA00004167"/>
    </source>
</evidence>
<evidence type="ECO:0000256" key="9">
    <source>
        <dbReference type="SAM" id="MobiDB-lite"/>
    </source>
</evidence>
<evidence type="ECO:0000256" key="6">
    <source>
        <dbReference type="ARBA" id="ARBA00023136"/>
    </source>
</evidence>
<name>A0A7R9PMR1_TIMGE</name>
<gene>
    <name evidence="11" type="ORF">TGEB3V08_LOCUS6949</name>
</gene>
<dbReference type="AlphaFoldDB" id="A0A7R9PMR1"/>
<keyword evidence="4" id="KW-0677">Repeat</keyword>
<dbReference type="EMBL" id="OE841968">
    <property type="protein sequence ID" value="CAD7598085.1"/>
    <property type="molecule type" value="Genomic_DNA"/>
</dbReference>
<dbReference type="InterPro" id="IPR000082">
    <property type="entry name" value="SEA_dom"/>
</dbReference>
<dbReference type="GO" id="GO:0005886">
    <property type="term" value="C:plasma membrane"/>
    <property type="evidence" value="ECO:0007669"/>
    <property type="project" value="TreeGrafter"/>
</dbReference>
<keyword evidence="6" id="KW-0472">Membrane</keyword>
<dbReference type="SMART" id="SM00192">
    <property type="entry name" value="LDLa"/>
    <property type="match status" value="3"/>
</dbReference>
<feature type="domain" description="SEA" evidence="10">
    <location>
        <begin position="308"/>
        <end position="420"/>
    </location>
</feature>
<evidence type="ECO:0000256" key="7">
    <source>
        <dbReference type="ARBA" id="ARBA00023157"/>
    </source>
</evidence>
<feature type="disulfide bond" evidence="8">
    <location>
        <begin position="582"/>
        <end position="600"/>
    </location>
</feature>
<dbReference type="InterPro" id="IPR050685">
    <property type="entry name" value="LDLR"/>
</dbReference>
<dbReference type="GO" id="GO:0016192">
    <property type="term" value="P:vesicle-mediated transport"/>
    <property type="evidence" value="ECO:0007669"/>
    <property type="project" value="UniProtKB-ARBA"/>
</dbReference>
<evidence type="ECO:0000256" key="2">
    <source>
        <dbReference type="ARBA" id="ARBA00004308"/>
    </source>
</evidence>
<feature type="region of interest" description="Disordered" evidence="9">
    <location>
        <begin position="165"/>
        <end position="197"/>
    </location>
</feature>
<feature type="disulfide bond" evidence="8">
    <location>
        <begin position="431"/>
        <end position="443"/>
    </location>
</feature>
<dbReference type="InterPro" id="IPR002172">
    <property type="entry name" value="LDrepeatLR_classA_rpt"/>
</dbReference>
<feature type="disulfide bond" evidence="8">
    <location>
        <begin position="450"/>
        <end position="465"/>
    </location>
</feature>
<dbReference type="InterPro" id="IPR036055">
    <property type="entry name" value="LDL_receptor-like_sf"/>
</dbReference>
<keyword evidence="7 8" id="KW-1015">Disulfide bond</keyword>
<feature type="disulfide bond" evidence="8">
    <location>
        <begin position="555"/>
        <end position="570"/>
    </location>
</feature>
<dbReference type="PROSITE" id="PS50024">
    <property type="entry name" value="SEA"/>
    <property type="match status" value="1"/>
</dbReference>
<comment type="caution">
    <text evidence="8">Lacks conserved residue(s) required for the propagation of feature annotation.</text>
</comment>
<evidence type="ECO:0000256" key="8">
    <source>
        <dbReference type="PROSITE-ProRule" id="PRU00124"/>
    </source>
</evidence>
<dbReference type="InterPro" id="IPR023415">
    <property type="entry name" value="LDLR_class-A_CS"/>
</dbReference>
<proteinExistence type="predicted"/>
<dbReference type="SUPFAM" id="SSF57424">
    <property type="entry name" value="LDL receptor-like module"/>
    <property type="match status" value="2"/>
</dbReference>
<evidence type="ECO:0000256" key="3">
    <source>
        <dbReference type="ARBA" id="ARBA00022692"/>
    </source>
</evidence>
<dbReference type="InterPro" id="IPR036364">
    <property type="entry name" value="SEA_dom_sf"/>
</dbReference>
<evidence type="ECO:0000256" key="5">
    <source>
        <dbReference type="ARBA" id="ARBA00022989"/>
    </source>
</evidence>
<feature type="region of interest" description="Disordered" evidence="9">
    <location>
        <begin position="82"/>
        <end position="129"/>
    </location>
</feature>
<evidence type="ECO:0000256" key="4">
    <source>
        <dbReference type="ARBA" id="ARBA00022737"/>
    </source>
</evidence>
<evidence type="ECO:0000313" key="11">
    <source>
        <dbReference type="EMBL" id="CAD7598085.1"/>
    </source>
</evidence>
<dbReference type="PRINTS" id="PR00261">
    <property type="entry name" value="LDLRECEPTOR"/>
</dbReference>
<feature type="disulfide bond" evidence="8">
    <location>
        <begin position="575"/>
        <end position="587"/>
    </location>
</feature>
<dbReference type="CDD" id="cd00112">
    <property type="entry name" value="LDLa"/>
    <property type="match status" value="3"/>
</dbReference>
<organism evidence="11">
    <name type="scientific">Timema genevievae</name>
    <name type="common">Walking stick</name>
    <dbReference type="NCBI Taxonomy" id="629358"/>
    <lineage>
        <taxon>Eukaryota</taxon>
        <taxon>Metazoa</taxon>
        <taxon>Ecdysozoa</taxon>
        <taxon>Arthropoda</taxon>
        <taxon>Hexapoda</taxon>
        <taxon>Insecta</taxon>
        <taxon>Pterygota</taxon>
        <taxon>Neoptera</taxon>
        <taxon>Polyneoptera</taxon>
        <taxon>Phasmatodea</taxon>
        <taxon>Timematodea</taxon>
        <taxon>Timematoidea</taxon>
        <taxon>Timematidae</taxon>
        <taxon>Timema</taxon>
    </lineage>
</organism>
<feature type="disulfide bond" evidence="8">
    <location>
        <begin position="438"/>
        <end position="456"/>
    </location>
</feature>
<reference evidence="11" key="1">
    <citation type="submission" date="2020-11" db="EMBL/GenBank/DDBJ databases">
        <authorList>
            <person name="Tran Van P."/>
        </authorList>
    </citation>
    <scope>NUCLEOTIDE SEQUENCE</scope>
</reference>
<feature type="disulfide bond" evidence="8">
    <location>
        <begin position="594"/>
        <end position="609"/>
    </location>
</feature>
<dbReference type="PROSITE" id="PS50068">
    <property type="entry name" value="LDLRA_2"/>
    <property type="match status" value="3"/>
</dbReference>
<accession>A0A7R9PMR1</accession>
<sequence length="706" mass="77789">MLPIPALDRASNDTVHPTGIRYPELPLIGSLVYCESEDLTSEGRSRLLTALTNCASVVKHKKNEWTHDSDLVFDDSATNGELFSNPDHHRGRQYRRHHHNGTADDSRPSQDAVAPVQSPEDADDAGQRIDDAGSFGFFGSLRNLGRRVKKSVYRWFEDGDLEEEMVTEPTDGSISVSTLRKKRSADADQDDQEDSPDRYLPILFLPVALYCLMNHRQANRISDVEEDDIIPGAVEQDQDAAADDDQLEEELDEVKKSSRGDIDMSPVEVDDEDYVNEPSGDGGVEGSGSITDAPYVSSTGRTPVAPGQPHYYRITFSINEPYQEEFEDRNSDLFQHVAKNLTQAVDALYDSVEGRQSSTLIKIEKTSDPFLCKVTLDLGTLDFYDRQVISSHLENQIITYRKLGSIPVTIDNFTLREFGDRGPGAPPTPQCAAQELPCRSGECLAPSTRCNGVKDCRDGSDEFGCRSLMKFIVPPQSPVVHEFTPHMLLYLHLATNSEPATQSTTPSTPGTTATTISTTTSTSTARSFPIQDKCRADDKVRCADGSIYICRVHICDGNPDCPQGDDEKDCPLDECATGEFMCDLTRCIPASKRCDSQQDCTDGTDEQECPTGLKTERTNPPGFTWGHCNAGRLGTKGDAANLIYVGAARVACRTRDGGRGCPCFLRVWTEFLATDPGVPCSFPGASKYFCAKRYVWTGSTQPREDK</sequence>